<dbReference type="AlphaFoldDB" id="A0A1B7MW62"/>
<evidence type="ECO:0000313" key="2">
    <source>
        <dbReference type="Proteomes" id="UP000092154"/>
    </source>
</evidence>
<dbReference type="EMBL" id="KV448388">
    <property type="protein sequence ID" value="OAX36858.1"/>
    <property type="molecule type" value="Genomic_DNA"/>
</dbReference>
<dbReference type="InParanoid" id="A0A1B7MW62"/>
<name>A0A1B7MW62_9AGAM</name>
<gene>
    <name evidence="1" type="ORF">K503DRAFT_801687</name>
</gene>
<reference evidence="1 2" key="1">
    <citation type="submission" date="2016-06" db="EMBL/GenBank/DDBJ databases">
        <title>Comparative genomics of the ectomycorrhizal sister species Rhizopogon vinicolor and Rhizopogon vesiculosus (Basidiomycota: Boletales) reveals a divergence of the mating type B locus.</title>
        <authorList>
            <consortium name="DOE Joint Genome Institute"/>
            <person name="Mujic A.B."/>
            <person name="Kuo A."/>
            <person name="Tritt A."/>
            <person name="Lipzen A."/>
            <person name="Chen C."/>
            <person name="Johnson J."/>
            <person name="Sharma A."/>
            <person name="Barry K."/>
            <person name="Grigoriev I.V."/>
            <person name="Spatafora J.W."/>
        </authorList>
    </citation>
    <scope>NUCLEOTIDE SEQUENCE [LARGE SCALE GENOMIC DNA]</scope>
    <source>
        <strain evidence="1 2">AM-OR11-026</strain>
    </source>
</reference>
<protein>
    <submittedName>
        <fullName evidence="1">Uncharacterized protein</fullName>
    </submittedName>
</protein>
<proteinExistence type="predicted"/>
<dbReference type="Proteomes" id="UP000092154">
    <property type="component" value="Unassembled WGS sequence"/>
</dbReference>
<accession>A0A1B7MW62</accession>
<evidence type="ECO:0000313" key="1">
    <source>
        <dbReference type="EMBL" id="OAX36858.1"/>
    </source>
</evidence>
<sequence length="563" mass="63520">MQAPQVFPGGLNHPKGPHQAVFMQRRRPTDWMNDPRNAVRVLRPLVNSVHASRSQKAGVSETIIASSSHSQGSTVVYPLISPSAHHNTNSPFAIWLYPPGPSGADHNCDNPPPSRSLAALPFNVDHAPLQNAANVHQAVDFHTQVPGPYPTNSGTAQHWGWNTSNVQQSFAHVSQIPYPVVCASWPVPADIDTLLVRKNARGADRDRSSPGFKLISMGSNKPALRATLPAPFLYFITMDMFTEGNIIPVMINQRLLDLHDTRIFQPRRYFTMPDTLQYAQFSSTNDYTDVVTRQYYSKVPRNPCFPDDPWRPRIYPVELLKRLPKHLERYRSAFPQPLPMVIIRSGEIVATTPEVVRWMHGAIYHVVPALENRSDCENPDEPENTLWSMALKRGISSWNRPYTSAGREVATYPVQRGNVIYEPEELNYFNYAVNVFMELSMLGLMPTEPEPVAMYQGAFILRVMDNLPLGQERWNELSEDRRMDIYDCAPQLFEGLPPFLKSPDIPAVGLYLQNWDMNMLGVLDDLKFEAVATMSPMATRDVTIHTHTEDHSSEELAQLVGFG</sequence>
<dbReference type="OrthoDB" id="2617511at2759"/>
<organism evidence="1 2">
    <name type="scientific">Rhizopogon vinicolor AM-OR11-026</name>
    <dbReference type="NCBI Taxonomy" id="1314800"/>
    <lineage>
        <taxon>Eukaryota</taxon>
        <taxon>Fungi</taxon>
        <taxon>Dikarya</taxon>
        <taxon>Basidiomycota</taxon>
        <taxon>Agaricomycotina</taxon>
        <taxon>Agaricomycetes</taxon>
        <taxon>Agaricomycetidae</taxon>
        <taxon>Boletales</taxon>
        <taxon>Suillineae</taxon>
        <taxon>Rhizopogonaceae</taxon>
        <taxon>Rhizopogon</taxon>
    </lineage>
</organism>
<keyword evidence="2" id="KW-1185">Reference proteome</keyword>